<dbReference type="InterPro" id="IPR005828">
    <property type="entry name" value="MFS_sugar_transport-like"/>
</dbReference>
<feature type="transmembrane region" description="Helical" evidence="5">
    <location>
        <begin position="20"/>
        <end position="38"/>
    </location>
</feature>
<evidence type="ECO:0000256" key="2">
    <source>
        <dbReference type="ARBA" id="ARBA00022692"/>
    </source>
</evidence>
<evidence type="ECO:0000256" key="4">
    <source>
        <dbReference type="ARBA" id="ARBA00023136"/>
    </source>
</evidence>
<comment type="subcellular location">
    <subcellularLocation>
        <location evidence="1">Membrane</location>
        <topology evidence="1">Multi-pass membrane protein</topology>
    </subcellularLocation>
</comment>
<reference evidence="7" key="1">
    <citation type="submission" date="2021-02" db="EMBL/GenBank/DDBJ databases">
        <authorList>
            <person name="Nowell W R."/>
        </authorList>
    </citation>
    <scope>NUCLEOTIDE SEQUENCE</scope>
    <source>
        <strain evidence="7">Ploen Becks lab</strain>
    </source>
</reference>
<dbReference type="PROSITE" id="PS50850">
    <property type="entry name" value="MFS"/>
    <property type="match status" value="1"/>
</dbReference>
<accession>A0A814G5K2</accession>
<dbReference type="InterPro" id="IPR020846">
    <property type="entry name" value="MFS_dom"/>
</dbReference>
<evidence type="ECO:0000313" key="7">
    <source>
        <dbReference type="EMBL" id="CAF0992061.1"/>
    </source>
</evidence>
<dbReference type="AlphaFoldDB" id="A0A814G5K2"/>
<evidence type="ECO:0000313" key="8">
    <source>
        <dbReference type="Proteomes" id="UP000663879"/>
    </source>
</evidence>
<feature type="transmembrane region" description="Helical" evidence="5">
    <location>
        <begin position="225"/>
        <end position="248"/>
    </location>
</feature>
<feature type="domain" description="Major facilitator superfamily (MFS) profile" evidence="6">
    <location>
        <begin position="77"/>
        <end position="344"/>
    </location>
</feature>
<name>A0A814G5K2_9BILA</name>
<evidence type="ECO:0000256" key="5">
    <source>
        <dbReference type="SAM" id="Phobius"/>
    </source>
</evidence>
<evidence type="ECO:0000256" key="3">
    <source>
        <dbReference type="ARBA" id="ARBA00022989"/>
    </source>
</evidence>
<evidence type="ECO:0000256" key="1">
    <source>
        <dbReference type="ARBA" id="ARBA00004141"/>
    </source>
</evidence>
<dbReference type="GO" id="GO:0016020">
    <property type="term" value="C:membrane"/>
    <property type="evidence" value="ECO:0007669"/>
    <property type="project" value="UniProtKB-SubCell"/>
</dbReference>
<organism evidence="7 8">
    <name type="scientific">Brachionus calyciflorus</name>
    <dbReference type="NCBI Taxonomy" id="104777"/>
    <lineage>
        <taxon>Eukaryota</taxon>
        <taxon>Metazoa</taxon>
        <taxon>Spiralia</taxon>
        <taxon>Gnathifera</taxon>
        <taxon>Rotifera</taxon>
        <taxon>Eurotatoria</taxon>
        <taxon>Monogononta</taxon>
        <taxon>Pseudotrocha</taxon>
        <taxon>Ploima</taxon>
        <taxon>Brachionidae</taxon>
        <taxon>Brachionus</taxon>
    </lineage>
</organism>
<gene>
    <name evidence="7" type="ORF">OXX778_LOCUS15965</name>
</gene>
<proteinExistence type="predicted"/>
<dbReference type="GO" id="GO:0022857">
    <property type="term" value="F:transmembrane transporter activity"/>
    <property type="evidence" value="ECO:0007669"/>
    <property type="project" value="InterPro"/>
</dbReference>
<dbReference type="InterPro" id="IPR036259">
    <property type="entry name" value="MFS_trans_sf"/>
</dbReference>
<feature type="transmembrane region" description="Helical" evidence="5">
    <location>
        <begin position="159"/>
        <end position="180"/>
    </location>
</feature>
<protein>
    <recommendedName>
        <fullName evidence="6">Major facilitator superfamily (MFS) profile domain-containing protein</fullName>
    </recommendedName>
</protein>
<comment type="caution">
    <text evidence="7">The sequence shown here is derived from an EMBL/GenBank/DDBJ whole genome shotgun (WGS) entry which is preliminary data.</text>
</comment>
<feature type="transmembrane region" description="Helical" evidence="5">
    <location>
        <begin position="186"/>
        <end position="213"/>
    </location>
</feature>
<evidence type="ECO:0000259" key="6">
    <source>
        <dbReference type="PROSITE" id="PS50850"/>
    </source>
</evidence>
<dbReference type="SUPFAM" id="SSF103473">
    <property type="entry name" value="MFS general substrate transporter"/>
    <property type="match status" value="1"/>
</dbReference>
<dbReference type="PANTHER" id="PTHR24064">
    <property type="entry name" value="SOLUTE CARRIER FAMILY 22 MEMBER"/>
    <property type="match status" value="1"/>
</dbReference>
<keyword evidence="4 5" id="KW-0472">Membrane</keyword>
<dbReference type="OrthoDB" id="5296287at2759"/>
<feature type="transmembrane region" description="Helical" evidence="5">
    <location>
        <begin position="135"/>
        <end position="152"/>
    </location>
</feature>
<keyword evidence="2 5" id="KW-0812">Transmembrane</keyword>
<feature type="transmembrane region" description="Helical" evidence="5">
    <location>
        <begin position="254"/>
        <end position="272"/>
    </location>
</feature>
<dbReference type="Pfam" id="PF00083">
    <property type="entry name" value="Sugar_tr"/>
    <property type="match status" value="1"/>
</dbReference>
<dbReference type="EMBL" id="CAJNOC010003648">
    <property type="protein sequence ID" value="CAF0992061.1"/>
    <property type="molecule type" value="Genomic_DNA"/>
</dbReference>
<dbReference type="Gene3D" id="1.20.1250.20">
    <property type="entry name" value="MFS general substrate transporter like domains"/>
    <property type="match status" value="1"/>
</dbReference>
<keyword evidence="8" id="KW-1185">Reference proteome</keyword>
<sequence>MSKLEDILENLNGFGKYQKIRYVLLCFSGLLPPIASYIHSFIAANPGYICQDTDLSIGTNLSHLFYGQGYKNRCKILKFQNKSTYYLSSSDYTNNEHNLENCKNWFYDKTYYKKTLTEQFNLVCENAIWRSFMQAVYYTGMLIGSILLGLVSKKFGQKISLIISLILLISGSLILSFVSNNSFENILNYVIIISGRFIIAIGSHGISINSYLLTMEFIGRNKKKYCALMFEFIFALGQLVLVFSAYFLREWRDLTFVILVPCLPFFLLVCLSDESIQFLSSKKDFNRIEKLLKKIAKINKTHFDDSSWKSFLSKENTDRKISTISQNSLIKPNYFVLFLISLNW</sequence>
<dbReference type="Proteomes" id="UP000663879">
    <property type="component" value="Unassembled WGS sequence"/>
</dbReference>
<keyword evidence="3 5" id="KW-1133">Transmembrane helix</keyword>